<comment type="caution">
    <text evidence="2">The sequence shown here is derived from an EMBL/GenBank/DDBJ whole genome shotgun (WGS) entry which is preliminary data.</text>
</comment>
<feature type="compositionally biased region" description="Pro residues" evidence="1">
    <location>
        <begin position="60"/>
        <end position="69"/>
    </location>
</feature>
<feature type="region of interest" description="Disordered" evidence="1">
    <location>
        <begin position="1"/>
        <end position="23"/>
    </location>
</feature>
<name>A0A9N7U7R4_PLEPL</name>
<feature type="compositionally biased region" description="Polar residues" evidence="1">
    <location>
        <begin position="79"/>
        <end position="88"/>
    </location>
</feature>
<dbReference type="Proteomes" id="UP001153269">
    <property type="component" value="Unassembled WGS sequence"/>
</dbReference>
<evidence type="ECO:0000313" key="3">
    <source>
        <dbReference type="Proteomes" id="UP001153269"/>
    </source>
</evidence>
<evidence type="ECO:0000256" key="1">
    <source>
        <dbReference type="SAM" id="MobiDB-lite"/>
    </source>
</evidence>
<keyword evidence="3" id="KW-1185">Reference proteome</keyword>
<gene>
    <name evidence="2" type="ORF">PLEPLA_LOCUS14301</name>
</gene>
<dbReference type="AlphaFoldDB" id="A0A9N7U7R4"/>
<feature type="compositionally biased region" description="Low complexity" evidence="1">
    <location>
        <begin position="97"/>
        <end position="111"/>
    </location>
</feature>
<protein>
    <submittedName>
        <fullName evidence="2">Uncharacterized protein</fullName>
    </submittedName>
</protein>
<organism evidence="2 3">
    <name type="scientific">Pleuronectes platessa</name>
    <name type="common">European plaice</name>
    <dbReference type="NCBI Taxonomy" id="8262"/>
    <lineage>
        <taxon>Eukaryota</taxon>
        <taxon>Metazoa</taxon>
        <taxon>Chordata</taxon>
        <taxon>Craniata</taxon>
        <taxon>Vertebrata</taxon>
        <taxon>Euteleostomi</taxon>
        <taxon>Actinopterygii</taxon>
        <taxon>Neopterygii</taxon>
        <taxon>Teleostei</taxon>
        <taxon>Neoteleostei</taxon>
        <taxon>Acanthomorphata</taxon>
        <taxon>Carangaria</taxon>
        <taxon>Pleuronectiformes</taxon>
        <taxon>Pleuronectoidei</taxon>
        <taxon>Pleuronectidae</taxon>
        <taxon>Pleuronectes</taxon>
    </lineage>
</organism>
<feature type="non-terminal residue" evidence="2">
    <location>
        <position position="233"/>
    </location>
</feature>
<accession>A0A9N7U7R4</accession>
<feature type="region of interest" description="Disordered" evidence="1">
    <location>
        <begin position="53"/>
        <end position="122"/>
    </location>
</feature>
<sequence length="233" mass="25488">MEPRGASGQREHLRPGHLSHPVPSSEDVLVLIRVQLFASALVVLQDSGQCQRSATYPIRSGPPPPPPAHPASYSTSSPNRPAQGSSQLRAEHGRGRGNVAGAGHAHAPAGRGKCGRTPSETPHDDLACTPVALSVSRPGLFHEWTGSLLICNPTRWKEEVRKPAFSAFTSRIHHQTWAEAHLERERGLTKHLLHKINASRLLPVQLMRKKKLQRHFISGSRSTTAETNKDMGR</sequence>
<feature type="compositionally biased region" description="Basic and acidic residues" evidence="1">
    <location>
        <begin position="1"/>
        <end position="14"/>
    </location>
</feature>
<proteinExistence type="predicted"/>
<reference evidence="2" key="1">
    <citation type="submission" date="2020-03" db="EMBL/GenBank/DDBJ databases">
        <authorList>
            <person name="Weist P."/>
        </authorList>
    </citation>
    <scope>NUCLEOTIDE SEQUENCE</scope>
</reference>
<dbReference type="EMBL" id="CADEAL010000882">
    <property type="protein sequence ID" value="CAB1426365.1"/>
    <property type="molecule type" value="Genomic_DNA"/>
</dbReference>
<evidence type="ECO:0000313" key="2">
    <source>
        <dbReference type="EMBL" id="CAB1426365.1"/>
    </source>
</evidence>